<evidence type="ECO:0000256" key="2">
    <source>
        <dbReference type="ARBA" id="ARBA00001947"/>
    </source>
</evidence>
<sequence length="326" mass="34564">MTAPDELPVPPLARSAVNRAAHHRTDERWLAEAWSRARVLVVEMASGGRALARTGDDSVTLVLLDADAAPRVDPAARLFLGVEPDGTPVFAVDAPLPELPDASPVSLREVGHLLSDRDAGLFTTTAALANWHAGHRYAPATGLPTTAEEGGWSRADGNGNRMWPRTDPAMIVLVHDGVAGPEGRCLLGHNAAWGSNGVIRRFSCLAGYVEPGESAEAAVVREVEEEVGVAVERIDYVGSQSWPFPGSLMLGFHAYADPGQPVRVDPAEIAQARWFSRSEIATVLSGGVVDAGNGERVALPPPVSIAFFLITQWLRAAEPGPHNLGP</sequence>
<dbReference type="STRING" id="405436.SAMN05444365_101270"/>
<evidence type="ECO:0000256" key="3">
    <source>
        <dbReference type="ARBA" id="ARBA00009595"/>
    </source>
</evidence>
<dbReference type="GO" id="GO:0019677">
    <property type="term" value="P:NAD+ catabolic process"/>
    <property type="evidence" value="ECO:0007669"/>
    <property type="project" value="TreeGrafter"/>
</dbReference>
<comment type="cofactor">
    <cofactor evidence="1">
        <name>Mg(2+)</name>
        <dbReference type="ChEBI" id="CHEBI:18420"/>
    </cofactor>
</comment>
<evidence type="ECO:0000313" key="11">
    <source>
        <dbReference type="EMBL" id="SDX97831.1"/>
    </source>
</evidence>
<comment type="similarity">
    <text evidence="3">Belongs to the Nudix hydrolase family. NudC subfamily.</text>
</comment>
<proteinExistence type="inferred from homology"/>
<dbReference type="GO" id="GO:0005829">
    <property type="term" value="C:cytosol"/>
    <property type="evidence" value="ECO:0007669"/>
    <property type="project" value="TreeGrafter"/>
</dbReference>
<keyword evidence="12" id="KW-1185">Reference proteome</keyword>
<evidence type="ECO:0000256" key="5">
    <source>
        <dbReference type="ARBA" id="ARBA00022723"/>
    </source>
</evidence>
<dbReference type="PANTHER" id="PTHR42904">
    <property type="entry name" value="NUDIX HYDROLASE, NUDC SUBFAMILY"/>
    <property type="match status" value="1"/>
</dbReference>
<dbReference type="GO" id="GO:0035529">
    <property type="term" value="F:NADH pyrophosphatase activity"/>
    <property type="evidence" value="ECO:0007669"/>
    <property type="project" value="TreeGrafter"/>
</dbReference>
<gene>
    <name evidence="11" type="ORF">SAMN05444365_101270</name>
</gene>
<dbReference type="InterPro" id="IPR020084">
    <property type="entry name" value="NUDIX_hydrolase_CS"/>
</dbReference>
<dbReference type="InterPro" id="IPR015797">
    <property type="entry name" value="NUDIX_hydrolase-like_dom_sf"/>
</dbReference>
<dbReference type="Pfam" id="PF09296">
    <property type="entry name" value="NUDIX-like"/>
    <property type="match status" value="1"/>
</dbReference>
<keyword evidence="7" id="KW-0460">Magnesium</keyword>
<evidence type="ECO:0000256" key="6">
    <source>
        <dbReference type="ARBA" id="ARBA00022801"/>
    </source>
</evidence>
<dbReference type="Gene3D" id="3.90.79.10">
    <property type="entry name" value="Nucleoside Triphosphate Pyrophosphohydrolase"/>
    <property type="match status" value="1"/>
</dbReference>
<dbReference type="InterPro" id="IPR050241">
    <property type="entry name" value="NAD-cap_RNA_hydrolase_NudC"/>
</dbReference>
<dbReference type="PROSITE" id="PS00893">
    <property type="entry name" value="NUDIX_BOX"/>
    <property type="match status" value="1"/>
</dbReference>
<name>A0A1H3G3J7_9ACTN</name>
<keyword evidence="6" id="KW-0378">Hydrolase</keyword>
<reference evidence="12" key="1">
    <citation type="submission" date="2016-10" db="EMBL/GenBank/DDBJ databases">
        <authorList>
            <person name="Varghese N."/>
            <person name="Submissions S."/>
        </authorList>
    </citation>
    <scope>NUCLEOTIDE SEQUENCE [LARGE SCALE GENOMIC DNA]</scope>
    <source>
        <strain evidence="12">DSM 45245</strain>
    </source>
</reference>
<organism evidence="11 12">
    <name type="scientific">Micromonospora pattaloongensis</name>
    <dbReference type="NCBI Taxonomy" id="405436"/>
    <lineage>
        <taxon>Bacteria</taxon>
        <taxon>Bacillati</taxon>
        <taxon>Actinomycetota</taxon>
        <taxon>Actinomycetes</taxon>
        <taxon>Micromonosporales</taxon>
        <taxon>Micromonosporaceae</taxon>
        <taxon>Micromonospora</taxon>
    </lineage>
</organism>
<dbReference type="NCBIfam" id="NF001299">
    <property type="entry name" value="PRK00241.1"/>
    <property type="match status" value="1"/>
</dbReference>
<comment type="cofactor">
    <cofactor evidence="2">
        <name>Zn(2+)</name>
        <dbReference type="ChEBI" id="CHEBI:29105"/>
    </cofactor>
</comment>
<dbReference type="InterPro" id="IPR015375">
    <property type="entry name" value="NADH_PPase-like_N"/>
</dbReference>
<evidence type="ECO:0000256" key="1">
    <source>
        <dbReference type="ARBA" id="ARBA00001946"/>
    </source>
</evidence>
<dbReference type="GO" id="GO:0046872">
    <property type="term" value="F:metal ion binding"/>
    <property type="evidence" value="ECO:0007669"/>
    <property type="project" value="UniProtKB-KW"/>
</dbReference>
<dbReference type="Gene3D" id="3.90.79.20">
    <property type="match status" value="1"/>
</dbReference>
<dbReference type="PROSITE" id="PS51462">
    <property type="entry name" value="NUDIX"/>
    <property type="match status" value="1"/>
</dbReference>
<feature type="domain" description="Nudix hydrolase" evidence="10">
    <location>
        <begin position="164"/>
        <end position="304"/>
    </location>
</feature>
<dbReference type="InterPro" id="IPR000086">
    <property type="entry name" value="NUDIX_hydrolase_dom"/>
</dbReference>
<evidence type="ECO:0000256" key="7">
    <source>
        <dbReference type="ARBA" id="ARBA00022842"/>
    </source>
</evidence>
<dbReference type="EC" id="3.6.1.22" evidence="4"/>
<protein>
    <recommendedName>
        <fullName evidence="4">NAD(+) diphosphatase</fullName>
        <ecNumber evidence="4">3.6.1.22</ecNumber>
    </recommendedName>
</protein>
<dbReference type="InterPro" id="IPR049734">
    <property type="entry name" value="NudC-like_C"/>
</dbReference>
<dbReference type="GO" id="GO:0006742">
    <property type="term" value="P:NADP+ catabolic process"/>
    <property type="evidence" value="ECO:0007669"/>
    <property type="project" value="TreeGrafter"/>
</dbReference>
<dbReference type="SUPFAM" id="SSF55811">
    <property type="entry name" value="Nudix"/>
    <property type="match status" value="1"/>
</dbReference>
<accession>A0A1H3G3J7</accession>
<dbReference type="Pfam" id="PF00293">
    <property type="entry name" value="NUDIX"/>
    <property type="match status" value="1"/>
</dbReference>
<dbReference type="AlphaFoldDB" id="A0A1H3G3J7"/>
<evidence type="ECO:0000313" key="12">
    <source>
        <dbReference type="Proteomes" id="UP000242415"/>
    </source>
</evidence>
<keyword evidence="5" id="KW-0479">Metal-binding</keyword>
<evidence type="ECO:0000256" key="9">
    <source>
        <dbReference type="ARBA" id="ARBA00023679"/>
    </source>
</evidence>
<dbReference type="CDD" id="cd03429">
    <property type="entry name" value="NUDIX_NADH_pyrophosphatase_Nudt13"/>
    <property type="match status" value="1"/>
</dbReference>
<dbReference type="PANTHER" id="PTHR42904:SF6">
    <property type="entry name" value="NAD-CAPPED RNA HYDROLASE NUDT12"/>
    <property type="match status" value="1"/>
</dbReference>
<keyword evidence="8" id="KW-0520">NAD</keyword>
<comment type="catalytic activity">
    <reaction evidence="9">
        <text>a 5'-end NAD(+)-phospho-ribonucleoside in mRNA + H2O = a 5'-end phospho-adenosine-phospho-ribonucleoside in mRNA + beta-nicotinamide D-ribonucleotide + 2 H(+)</text>
        <dbReference type="Rhea" id="RHEA:60876"/>
        <dbReference type="Rhea" id="RHEA-COMP:15698"/>
        <dbReference type="Rhea" id="RHEA-COMP:15719"/>
        <dbReference type="ChEBI" id="CHEBI:14649"/>
        <dbReference type="ChEBI" id="CHEBI:15377"/>
        <dbReference type="ChEBI" id="CHEBI:15378"/>
        <dbReference type="ChEBI" id="CHEBI:144029"/>
        <dbReference type="ChEBI" id="CHEBI:144051"/>
    </reaction>
    <physiologicalReaction direction="left-to-right" evidence="9">
        <dbReference type="Rhea" id="RHEA:60877"/>
    </physiologicalReaction>
</comment>
<dbReference type="EMBL" id="FNPH01000001">
    <property type="protein sequence ID" value="SDX97831.1"/>
    <property type="molecule type" value="Genomic_DNA"/>
</dbReference>
<dbReference type="Proteomes" id="UP000242415">
    <property type="component" value="Unassembled WGS sequence"/>
</dbReference>
<evidence type="ECO:0000256" key="4">
    <source>
        <dbReference type="ARBA" id="ARBA00012381"/>
    </source>
</evidence>
<evidence type="ECO:0000256" key="8">
    <source>
        <dbReference type="ARBA" id="ARBA00023027"/>
    </source>
</evidence>
<dbReference type="RefSeq" id="WP_245736262.1">
    <property type="nucleotide sequence ID" value="NZ_FNPH01000001.1"/>
</dbReference>
<evidence type="ECO:0000259" key="10">
    <source>
        <dbReference type="PROSITE" id="PS51462"/>
    </source>
</evidence>